<dbReference type="InterPro" id="IPR012340">
    <property type="entry name" value="NA-bd_OB-fold"/>
</dbReference>
<dbReference type="PROSITE" id="PS01275">
    <property type="entry name" value="EFP"/>
    <property type="match status" value="1"/>
</dbReference>
<dbReference type="PANTHER" id="PTHR30053:SF12">
    <property type="entry name" value="ELONGATION FACTOR P (EF-P) FAMILY PROTEIN"/>
    <property type="match status" value="1"/>
</dbReference>
<protein>
    <recommendedName>
        <fullName evidence="7 8">Elongation factor P</fullName>
        <shortName evidence="7">EF-P</shortName>
    </recommendedName>
</protein>
<dbReference type="UniPathway" id="UPA00345"/>
<dbReference type="PIRSF" id="PIRSF005901">
    <property type="entry name" value="EF-P"/>
    <property type="match status" value="1"/>
</dbReference>
<keyword evidence="6 7" id="KW-0648">Protein biosynthesis</keyword>
<evidence type="ECO:0000313" key="14">
    <source>
        <dbReference type="Proteomes" id="UP000002019"/>
    </source>
</evidence>
<dbReference type="InterPro" id="IPR001059">
    <property type="entry name" value="Transl_elong_P/YeiP_cen"/>
</dbReference>
<dbReference type="CDD" id="cd04470">
    <property type="entry name" value="S1_EF-P_repeat_1"/>
    <property type="match status" value="1"/>
</dbReference>
<dbReference type="Gene3D" id="2.30.30.30">
    <property type="match status" value="1"/>
</dbReference>
<dbReference type="SMART" id="SM01185">
    <property type="entry name" value="EFP"/>
    <property type="match status" value="1"/>
</dbReference>
<organism evidence="13 14">
    <name type="scientific">Cloacimonas acidaminovorans (strain Evry)</name>
    <dbReference type="NCBI Taxonomy" id="459349"/>
    <lineage>
        <taxon>Bacteria</taxon>
        <taxon>Pseudomonadati</taxon>
        <taxon>Candidatus Cloacimonadota</taxon>
        <taxon>Candidatus Cloacimonadia</taxon>
        <taxon>Candidatus Cloacimonadales</taxon>
        <taxon>Candidatus Cloacimonadaceae</taxon>
        <taxon>Candidatus Cloacimonas</taxon>
    </lineage>
</organism>
<dbReference type="NCBIfam" id="TIGR00038">
    <property type="entry name" value="efp"/>
    <property type="match status" value="1"/>
</dbReference>
<dbReference type="FunFam" id="2.30.30.30:FF:000003">
    <property type="entry name" value="Elongation factor P"/>
    <property type="match status" value="1"/>
</dbReference>
<evidence type="ECO:0000256" key="4">
    <source>
        <dbReference type="ARBA" id="ARBA00022490"/>
    </source>
</evidence>
<feature type="domain" description="Elongation factor P C-terminal" evidence="11">
    <location>
        <begin position="156"/>
        <end position="211"/>
    </location>
</feature>
<reference evidence="13 14" key="1">
    <citation type="journal article" date="2008" name="J. Bacteriol.">
        <title>'Candidatus Cloacamonas acidaminovorans': genome sequence reconstruction provides a first glimpse of a new bacterial division.</title>
        <authorList>
            <person name="Pelletier E."/>
            <person name="Kreimeyer A."/>
            <person name="Bocs S."/>
            <person name="Rouy Z."/>
            <person name="Gyapay G."/>
            <person name="Chouari R."/>
            <person name="Riviere D."/>
            <person name="Ganesan A."/>
            <person name="Daegelen P."/>
            <person name="Sghir A."/>
            <person name="Cohen G.N."/>
            <person name="Medigue C."/>
            <person name="Weissenbach J."/>
            <person name="Le Paslier D."/>
        </authorList>
    </citation>
    <scope>NUCLEOTIDE SEQUENCE [LARGE SCALE GENOMIC DNA]</scope>
    <source>
        <strain evidence="14">Evry</strain>
    </source>
</reference>
<evidence type="ECO:0000256" key="2">
    <source>
        <dbReference type="ARBA" id="ARBA00004815"/>
    </source>
</evidence>
<dbReference type="Pfam" id="PF01132">
    <property type="entry name" value="EFP"/>
    <property type="match status" value="1"/>
</dbReference>
<comment type="function">
    <text evidence="7">Involved in peptide bond synthesis. Stimulates efficient translation and peptide-bond synthesis on native or reconstituted 70S ribosomes in vitro. Probably functions indirectly by altering the affinity of the ribosome for aminoacyl-tRNA, thus increasing their reactivity as acceptors for peptidyl transferase.</text>
</comment>
<evidence type="ECO:0000259" key="12">
    <source>
        <dbReference type="SMART" id="SM01185"/>
    </source>
</evidence>
<dbReference type="InterPro" id="IPR011768">
    <property type="entry name" value="Transl_elongation_fac_P"/>
</dbReference>
<dbReference type="SMART" id="SM00841">
    <property type="entry name" value="Elong-fact-P_C"/>
    <property type="match status" value="1"/>
</dbReference>
<dbReference type="EMBL" id="CU466930">
    <property type="protein sequence ID" value="CAO80459.1"/>
    <property type="molecule type" value="Genomic_DNA"/>
</dbReference>
<dbReference type="SUPFAM" id="SSF50104">
    <property type="entry name" value="Translation proteins SH3-like domain"/>
    <property type="match status" value="1"/>
</dbReference>
<evidence type="ECO:0000256" key="3">
    <source>
        <dbReference type="ARBA" id="ARBA00009479"/>
    </source>
</evidence>
<dbReference type="Proteomes" id="UP000002019">
    <property type="component" value="Chromosome"/>
</dbReference>
<evidence type="ECO:0000256" key="7">
    <source>
        <dbReference type="HAMAP-Rule" id="MF_00141"/>
    </source>
</evidence>
<dbReference type="CDD" id="cd05794">
    <property type="entry name" value="S1_EF-P_repeat_2"/>
    <property type="match status" value="1"/>
</dbReference>
<evidence type="ECO:0000256" key="8">
    <source>
        <dbReference type="NCBIfam" id="TIGR00038"/>
    </source>
</evidence>
<dbReference type="FunFam" id="2.40.50.140:FF:000009">
    <property type="entry name" value="Elongation factor P"/>
    <property type="match status" value="1"/>
</dbReference>
<gene>
    <name evidence="7 13" type="primary">efp</name>
    <name evidence="13" type="ordered locus">CLOAM0572</name>
</gene>
<dbReference type="GO" id="GO:0003746">
    <property type="term" value="F:translation elongation factor activity"/>
    <property type="evidence" value="ECO:0007669"/>
    <property type="project" value="UniProtKB-UniRule"/>
</dbReference>
<comment type="subcellular location">
    <subcellularLocation>
        <location evidence="1 7">Cytoplasm</location>
    </subcellularLocation>
</comment>
<dbReference type="Pfam" id="PF08207">
    <property type="entry name" value="EFP_N"/>
    <property type="match status" value="1"/>
</dbReference>
<feature type="region of interest" description="Disordered" evidence="10">
    <location>
        <begin position="1"/>
        <end position="22"/>
    </location>
</feature>
<dbReference type="InterPro" id="IPR015365">
    <property type="entry name" value="Elong-fact-P_C"/>
</dbReference>
<dbReference type="InterPro" id="IPR014722">
    <property type="entry name" value="Rib_uL2_dom2"/>
</dbReference>
<comment type="similarity">
    <text evidence="3 7 9">Belongs to the elongation factor P family.</text>
</comment>
<dbReference type="PANTHER" id="PTHR30053">
    <property type="entry name" value="ELONGATION FACTOR P"/>
    <property type="match status" value="1"/>
</dbReference>
<keyword evidence="5 7" id="KW-0251">Elongation factor</keyword>
<evidence type="ECO:0000256" key="10">
    <source>
        <dbReference type="SAM" id="MobiDB-lite"/>
    </source>
</evidence>
<dbReference type="GO" id="GO:0043043">
    <property type="term" value="P:peptide biosynthetic process"/>
    <property type="evidence" value="ECO:0007669"/>
    <property type="project" value="InterPro"/>
</dbReference>
<dbReference type="SUPFAM" id="SSF50249">
    <property type="entry name" value="Nucleic acid-binding proteins"/>
    <property type="match status" value="2"/>
</dbReference>
<dbReference type="GO" id="GO:0005829">
    <property type="term" value="C:cytosol"/>
    <property type="evidence" value="ECO:0007669"/>
    <property type="project" value="UniProtKB-ARBA"/>
</dbReference>
<dbReference type="InterPro" id="IPR013185">
    <property type="entry name" value="Transl_elong_KOW-like"/>
</dbReference>
<dbReference type="InterPro" id="IPR020599">
    <property type="entry name" value="Transl_elong_fac_P/YeiP"/>
</dbReference>
<evidence type="ECO:0000259" key="11">
    <source>
        <dbReference type="SMART" id="SM00841"/>
    </source>
</evidence>
<feature type="domain" description="Translation elongation factor P/YeiP central" evidence="12">
    <location>
        <begin position="93"/>
        <end position="148"/>
    </location>
</feature>
<keyword evidence="14" id="KW-1185">Reference proteome</keyword>
<evidence type="ECO:0000256" key="1">
    <source>
        <dbReference type="ARBA" id="ARBA00004496"/>
    </source>
</evidence>
<dbReference type="NCBIfam" id="NF001810">
    <property type="entry name" value="PRK00529.1"/>
    <property type="match status" value="1"/>
</dbReference>
<dbReference type="eggNOG" id="COG0231">
    <property type="taxonomic scope" value="Bacteria"/>
</dbReference>
<dbReference type="Pfam" id="PF09285">
    <property type="entry name" value="Elong-fact-P_C"/>
    <property type="match status" value="1"/>
</dbReference>
<keyword evidence="4 7" id="KW-0963">Cytoplasm</keyword>
<dbReference type="InterPro" id="IPR008991">
    <property type="entry name" value="Translation_prot_SH3-like_sf"/>
</dbReference>
<accession>B0VGM2</accession>
<comment type="pathway">
    <text evidence="2 7">Protein biosynthesis; polypeptide chain elongation.</text>
</comment>
<dbReference type="HOGENOM" id="CLU_074944_0_1_0"/>
<dbReference type="STRING" id="459349.CLOAM0572"/>
<dbReference type="HAMAP" id="MF_00141">
    <property type="entry name" value="EF_P"/>
    <property type="match status" value="1"/>
</dbReference>
<dbReference type="Gene3D" id="2.40.50.140">
    <property type="entry name" value="Nucleic acid-binding proteins"/>
    <property type="match status" value="2"/>
</dbReference>
<proteinExistence type="inferred from homology"/>
<dbReference type="AlphaFoldDB" id="B0VGM2"/>
<evidence type="ECO:0000313" key="13">
    <source>
        <dbReference type="EMBL" id="CAO80459.1"/>
    </source>
</evidence>
<evidence type="ECO:0000256" key="6">
    <source>
        <dbReference type="ARBA" id="ARBA00022917"/>
    </source>
</evidence>
<evidence type="ECO:0000256" key="9">
    <source>
        <dbReference type="RuleBase" id="RU004389"/>
    </source>
</evidence>
<sequence>MKEKIPLPKSPAPKACHHKNKGKETNMATMADIRNGMVIEFKDDLYEVIEFLHVKPGKGPAFLRSKLKNIRTGRVLENTFRESDTFNEVRIERTKKEYLYRDGDFLVLMDSDNYEQMHIDGSLLGDKENLLTENMEVIVSGTADGKVVGIELPTTVVQTIAECEPNLKGNTASGSGKVAYTETGLRLMVPFFVEPGDKIKIDTRTGEYIERAN</sequence>
<dbReference type="KEGG" id="caci:CLOAM0572"/>
<evidence type="ECO:0000256" key="5">
    <source>
        <dbReference type="ARBA" id="ARBA00022768"/>
    </source>
</evidence>
<dbReference type="InterPro" id="IPR013852">
    <property type="entry name" value="Transl_elong_P/YeiP_CS"/>
</dbReference>
<dbReference type="FunFam" id="2.40.50.140:FF:000004">
    <property type="entry name" value="Elongation factor P"/>
    <property type="match status" value="1"/>
</dbReference>
<name>B0VGM2_CLOAI</name>